<dbReference type="InterPro" id="IPR052055">
    <property type="entry name" value="Hepadnavirus_pol/RT"/>
</dbReference>
<comment type="caution">
    <text evidence="2">The sequence shown here is derived from an EMBL/GenBank/DDBJ whole genome shotgun (WGS) entry which is preliminary data.</text>
</comment>
<dbReference type="Proteomes" id="UP000054564">
    <property type="component" value="Unassembled WGS sequence"/>
</dbReference>
<dbReference type="PANTHER" id="PTHR33050:SF7">
    <property type="entry name" value="RIBONUCLEASE H"/>
    <property type="match status" value="1"/>
</dbReference>
<dbReference type="PANTHER" id="PTHR33050">
    <property type="entry name" value="REVERSE TRANSCRIPTASE DOMAIN-CONTAINING PROTEIN"/>
    <property type="match status" value="1"/>
</dbReference>
<dbReference type="OrthoDB" id="2506773at2759"/>
<dbReference type="STRING" id="1165861.A0A0L0VCF2"/>
<feature type="chain" id="PRO_5005549922" description="Reverse transcriptase domain-containing protein" evidence="1">
    <location>
        <begin position="19"/>
        <end position="569"/>
    </location>
</feature>
<reference evidence="3" key="1">
    <citation type="submission" date="2014-03" db="EMBL/GenBank/DDBJ databases">
        <title>The Genome Sequence of Puccinia striiformis f. sp. tritici PST-78.</title>
        <authorList>
            <consortium name="The Broad Institute Genome Sequencing Platform"/>
            <person name="Cuomo C."/>
            <person name="Hulbert S."/>
            <person name="Chen X."/>
            <person name="Walker B."/>
            <person name="Young S.K."/>
            <person name="Zeng Q."/>
            <person name="Gargeya S."/>
            <person name="Fitzgerald M."/>
            <person name="Haas B."/>
            <person name="Abouelleil A."/>
            <person name="Alvarado L."/>
            <person name="Arachchi H.M."/>
            <person name="Berlin A.M."/>
            <person name="Chapman S.B."/>
            <person name="Goldberg J."/>
            <person name="Griggs A."/>
            <person name="Gujja S."/>
            <person name="Hansen M."/>
            <person name="Howarth C."/>
            <person name="Imamovic A."/>
            <person name="Larimer J."/>
            <person name="McCowan C."/>
            <person name="Montmayeur A."/>
            <person name="Murphy C."/>
            <person name="Neiman D."/>
            <person name="Pearson M."/>
            <person name="Priest M."/>
            <person name="Roberts A."/>
            <person name="Saif S."/>
            <person name="Shea T."/>
            <person name="Sisk P."/>
            <person name="Sykes S."/>
            <person name="Wortman J."/>
            <person name="Nusbaum C."/>
            <person name="Birren B."/>
        </authorList>
    </citation>
    <scope>NUCLEOTIDE SEQUENCE [LARGE SCALE GENOMIC DNA]</scope>
    <source>
        <strain evidence="3">race PST-78</strain>
    </source>
</reference>
<protein>
    <recommendedName>
        <fullName evidence="4">Reverse transcriptase domain-containing protein</fullName>
    </recommendedName>
</protein>
<feature type="signal peptide" evidence="1">
    <location>
        <begin position="1"/>
        <end position="18"/>
    </location>
</feature>
<evidence type="ECO:0000313" key="3">
    <source>
        <dbReference type="Proteomes" id="UP000054564"/>
    </source>
</evidence>
<gene>
    <name evidence="2" type="ORF">PSTG_10068</name>
</gene>
<dbReference type="AlphaFoldDB" id="A0A0L0VCF2"/>
<evidence type="ECO:0008006" key="4">
    <source>
        <dbReference type="Google" id="ProtNLM"/>
    </source>
</evidence>
<name>A0A0L0VCF2_9BASI</name>
<dbReference type="EMBL" id="AJIL01000079">
    <property type="protein sequence ID" value="KNE96664.1"/>
    <property type="molecule type" value="Genomic_DNA"/>
</dbReference>
<evidence type="ECO:0000256" key="1">
    <source>
        <dbReference type="SAM" id="SignalP"/>
    </source>
</evidence>
<keyword evidence="1" id="KW-0732">Signal</keyword>
<evidence type="ECO:0000313" key="2">
    <source>
        <dbReference type="EMBL" id="KNE96664.1"/>
    </source>
</evidence>
<keyword evidence="3" id="KW-1185">Reference proteome</keyword>
<organism evidence="2 3">
    <name type="scientific">Puccinia striiformis f. sp. tritici PST-78</name>
    <dbReference type="NCBI Taxonomy" id="1165861"/>
    <lineage>
        <taxon>Eukaryota</taxon>
        <taxon>Fungi</taxon>
        <taxon>Dikarya</taxon>
        <taxon>Basidiomycota</taxon>
        <taxon>Pucciniomycotina</taxon>
        <taxon>Pucciniomycetes</taxon>
        <taxon>Pucciniales</taxon>
        <taxon>Pucciniaceae</taxon>
        <taxon>Puccinia</taxon>
    </lineage>
</organism>
<proteinExistence type="predicted"/>
<accession>A0A0L0VCF2</accession>
<sequence>MLSHPVAFIVVISVLLNASNTLKQAGKLDIKCAKKKQLIPADCVSAYKKIIYDRDSNLDTTASSIQRAYGSCVTNIDNPKYLKVPRAKIEDAFNQIGAKCNGLIGHVLLPGYEGVHLWARHCTRRGARFEENYQLNFPMCIDEPTSKEVWKGDCMEAYRLIPANPQGRIVAMGNHVITNTVSSTIRSCTVSVWTSDGSLVTGRRHEMDPNFRKLISKCSVKRYAARNCITFGGVAGCGSFGRPADAWKEVMMKEFDLVHVFRWVDDNLFVKLPRSRTKMVEIVERSLEMGVKTNEKKYSEFNSKQKFIGFLWDGNKRTVELPQDKREKRIQQIKHLLTPKKSFTYKDALVIAGRLNHITYILPQLKCYVRSIYQWQMEWHNLSARRPISDEVRADLQWWSLSLRTCNPTRLIPEPHPTDVGWIGDASTLYGIGVIIGKRWARFRLTRDLCLCEPGNTIAWLENLAVRLGLLMLTDIGASPGKTFIVYTDNTTTQSAIEQRKSKDTSVNSEWKIIQKLLIDTEIDIEAMRVTSAENRADGLSRGDCTGYPVHNMLSIDMPEDLESFLIQT</sequence>